<keyword evidence="8" id="KW-1185">Reference proteome</keyword>
<evidence type="ECO:0000313" key="8">
    <source>
        <dbReference type="Proteomes" id="UP000237752"/>
    </source>
</evidence>
<evidence type="ECO:0000313" key="7">
    <source>
        <dbReference type="EMBL" id="PRZ41243.1"/>
    </source>
</evidence>
<reference evidence="7 8" key="1">
    <citation type="submission" date="2018-03" db="EMBL/GenBank/DDBJ databases">
        <title>Genomic Encyclopedia of Archaeal and Bacterial Type Strains, Phase II (KMG-II): from individual species to whole genera.</title>
        <authorList>
            <person name="Goeker M."/>
        </authorList>
    </citation>
    <scope>NUCLEOTIDE SEQUENCE [LARGE SCALE GENOMIC DNA]</scope>
    <source>
        <strain evidence="7 8">DSM 100065</strain>
    </source>
</reference>
<dbReference type="RefSeq" id="WP_106349611.1">
    <property type="nucleotide sequence ID" value="NZ_PVUE01000011.1"/>
</dbReference>
<keyword evidence="4" id="KW-0408">Iron</keyword>
<dbReference type="EMBL" id="PVUE01000011">
    <property type="protein sequence ID" value="PRZ41243.1"/>
    <property type="molecule type" value="Genomic_DNA"/>
</dbReference>
<evidence type="ECO:0000256" key="6">
    <source>
        <dbReference type="ARBA" id="ARBA00034312"/>
    </source>
</evidence>
<dbReference type="Proteomes" id="UP000237752">
    <property type="component" value="Unassembled WGS sequence"/>
</dbReference>
<evidence type="ECO:0000256" key="2">
    <source>
        <dbReference type="ARBA" id="ARBA00022617"/>
    </source>
</evidence>
<evidence type="ECO:0000256" key="5">
    <source>
        <dbReference type="ARBA" id="ARBA00023239"/>
    </source>
</evidence>
<gene>
    <name evidence="7" type="ORF">CLV47_111121</name>
</gene>
<accession>A0A2T0ZY34</accession>
<keyword evidence="5" id="KW-0456">Lyase</keyword>
<evidence type="ECO:0000256" key="1">
    <source>
        <dbReference type="ARBA" id="ARBA00001970"/>
    </source>
</evidence>
<keyword evidence="3" id="KW-0479">Metal-binding</keyword>
<protein>
    <submittedName>
        <fullName evidence="7">Aldoxime dehydratase</fullName>
    </submittedName>
</protein>
<dbReference type="GO" id="GO:0046872">
    <property type="term" value="F:metal ion binding"/>
    <property type="evidence" value="ECO:0007669"/>
    <property type="project" value="UniProtKB-KW"/>
</dbReference>
<dbReference type="OrthoDB" id="3807625at2"/>
<comment type="caution">
    <text evidence="7">The sequence shown here is derived from an EMBL/GenBank/DDBJ whole genome shotgun (WGS) entry which is preliminary data.</text>
</comment>
<keyword evidence="2" id="KW-0349">Heme</keyword>
<dbReference type="InterPro" id="IPR025702">
    <property type="entry name" value="OXD"/>
</dbReference>
<comment type="cofactor">
    <cofactor evidence="1">
        <name>heme b</name>
        <dbReference type="ChEBI" id="CHEBI:60344"/>
    </cofactor>
</comment>
<dbReference type="Pfam" id="PF13816">
    <property type="entry name" value="Dehydratase_hem"/>
    <property type="match status" value="1"/>
</dbReference>
<organism evidence="7 8">
    <name type="scientific">Antricoccus suffuscus</name>
    <dbReference type="NCBI Taxonomy" id="1629062"/>
    <lineage>
        <taxon>Bacteria</taxon>
        <taxon>Bacillati</taxon>
        <taxon>Actinomycetota</taxon>
        <taxon>Actinomycetes</taxon>
        <taxon>Geodermatophilales</taxon>
        <taxon>Antricoccaceae</taxon>
        <taxon>Antricoccus</taxon>
    </lineage>
</organism>
<evidence type="ECO:0000256" key="4">
    <source>
        <dbReference type="ARBA" id="ARBA00023004"/>
    </source>
</evidence>
<proteinExistence type="inferred from homology"/>
<dbReference type="AlphaFoldDB" id="A0A2T0ZY34"/>
<dbReference type="GO" id="GO:0016829">
    <property type="term" value="F:lyase activity"/>
    <property type="evidence" value="ECO:0007669"/>
    <property type="project" value="UniProtKB-KW"/>
</dbReference>
<sequence>MESAIPDRLVLERTEPLRMRSNWSPPSPAFSARFDDHVDTVVMAYLGTQYRGDVAPNSAIDAVNELRELTTRADGPAHRDAARFVDASGYTNDLNVLYWLDLGTYQRWAKENLRWTDPSVHASEDVGFFLEVATPSFDRFETIFGGRKMEGASVLSHGISDEIPEHGYWGSARDRFPVAQTNPLSPNGSLEFARDGDLVVVTPHENMCLIRSGQDWAKTVDEPRERYLGTIEPVLATGMKFLAEEGLEIGCYGNRYVTVVDDDGAELSKSYGTSWWHSLAELEKWSKSHPTHLKIFGTFGQYVHEFGGAVGLRLYHEVTVVEADQARFEYLGCHRQTGLLNAMPSA</sequence>
<comment type="similarity">
    <text evidence="6">Belongs to the heme-containing dehydratase family.</text>
</comment>
<evidence type="ECO:0000256" key="3">
    <source>
        <dbReference type="ARBA" id="ARBA00022723"/>
    </source>
</evidence>
<name>A0A2T0ZY34_9ACTN</name>